<proteinExistence type="predicted"/>
<evidence type="ECO:0000313" key="2">
    <source>
        <dbReference type="Proteomes" id="UP000193467"/>
    </source>
</evidence>
<dbReference type="InParanoid" id="A0A1Y2FVZ7"/>
<accession>A0A1Y2FVZ7</accession>
<dbReference type="Proteomes" id="UP000193467">
    <property type="component" value="Unassembled WGS sequence"/>
</dbReference>
<protein>
    <submittedName>
        <fullName evidence="1">Uncharacterized protein</fullName>
    </submittedName>
</protein>
<keyword evidence="2" id="KW-1185">Reference proteome</keyword>
<reference evidence="1 2" key="1">
    <citation type="submission" date="2016-07" db="EMBL/GenBank/DDBJ databases">
        <title>Pervasive Adenine N6-methylation of Active Genes in Fungi.</title>
        <authorList>
            <consortium name="DOE Joint Genome Institute"/>
            <person name="Mondo S.J."/>
            <person name="Dannebaum R.O."/>
            <person name="Kuo R.C."/>
            <person name="Labutti K."/>
            <person name="Haridas S."/>
            <person name="Kuo A."/>
            <person name="Salamov A."/>
            <person name="Ahrendt S.R."/>
            <person name="Lipzen A."/>
            <person name="Sullivan W."/>
            <person name="Andreopoulos W.B."/>
            <person name="Clum A."/>
            <person name="Lindquist E."/>
            <person name="Daum C."/>
            <person name="Ramamoorthy G.K."/>
            <person name="Gryganskyi A."/>
            <person name="Culley D."/>
            <person name="Magnuson J.K."/>
            <person name="James T.Y."/>
            <person name="O'Malley M.A."/>
            <person name="Stajich J.E."/>
            <person name="Spatafora J.W."/>
            <person name="Visel A."/>
            <person name="Grigoriev I.V."/>
        </authorList>
    </citation>
    <scope>NUCLEOTIDE SEQUENCE [LARGE SCALE GENOMIC DNA]</scope>
    <source>
        <strain evidence="1 2">62-1032</strain>
    </source>
</reference>
<name>A0A1Y2FVZ7_9BASI</name>
<organism evidence="1 2">
    <name type="scientific">Leucosporidium creatinivorum</name>
    <dbReference type="NCBI Taxonomy" id="106004"/>
    <lineage>
        <taxon>Eukaryota</taxon>
        <taxon>Fungi</taxon>
        <taxon>Dikarya</taxon>
        <taxon>Basidiomycota</taxon>
        <taxon>Pucciniomycotina</taxon>
        <taxon>Microbotryomycetes</taxon>
        <taxon>Leucosporidiales</taxon>
        <taxon>Leucosporidium</taxon>
    </lineage>
</organism>
<evidence type="ECO:0000313" key="1">
    <source>
        <dbReference type="EMBL" id="ORY88180.1"/>
    </source>
</evidence>
<dbReference type="EMBL" id="MCGR01000011">
    <property type="protein sequence ID" value="ORY88180.1"/>
    <property type="molecule type" value="Genomic_DNA"/>
</dbReference>
<sequence length="158" mass="16811">MCSSRPTSNPPGLYDASDFTFEFTIGQLLSGEVKLSMATLLKGQFPTRAIYPESDWSGGDGNLRPSRIVVLAAPPEVINESVTLTYYVTHSLAHLADVPLGRPAWFNAPCSLEALAVPIASDAASASTEATISCNLAAFQAHLHQLPAAEVEDHSRGK</sequence>
<comment type="caution">
    <text evidence="1">The sequence shown here is derived from an EMBL/GenBank/DDBJ whole genome shotgun (WGS) entry which is preliminary data.</text>
</comment>
<dbReference type="AlphaFoldDB" id="A0A1Y2FVZ7"/>
<gene>
    <name evidence="1" type="ORF">BCR35DRAFT_330056</name>
</gene>